<evidence type="ECO:0000256" key="7">
    <source>
        <dbReference type="ARBA" id="ARBA00023136"/>
    </source>
</evidence>
<keyword evidence="12" id="KW-1185">Reference proteome</keyword>
<keyword evidence="7" id="KW-0472">Membrane</keyword>
<dbReference type="GO" id="GO:0005886">
    <property type="term" value="C:plasma membrane"/>
    <property type="evidence" value="ECO:0007669"/>
    <property type="project" value="TreeGrafter"/>
</dbReference>
<evidence type="ECO:0000256" key="6">
    <source>
        <dbReference type="ARBA" id="ARBA00022989"/>
    </source>
</evidence>
<keyword evidence="4" id="KW-0406">Ion transport</keyword>
<dbReference type="Pfam" id="PF01699">
    <property type="entry name" value="Na_Ca_ex"/>
    <property type="match status" value="1"/>
</dbReference>
<dbReference type="InterPro" id="IPR004481">
    <property type="entry name" value="K/Na/Ca-exchanger"/>
</dbReference>
<comment type="catalytic activity">
    <reaction evidence="8">
        <text>Ca(2+)(out) + K(+)(out) + 4 Na(+)(in) = Ca(2+)(in) + K(+)(in) + 4 Na(+)(out)</text>
        <dbReference type="Rhea" id="RHEA:69967"/>
        <dbReference type="ChEBI" id="CHEBI:29101"/>
        <dbReference type="ChEBI" id="CHEBI:29103"/>
        <dbReference type="ChEBI" id="CHEBI:29108"/>
    </reaction>
</comment>
<organism evidence="11 12">
    <name type="scientific">Eptatretus burgeri</name>
    <name type="common">Inshore hagfish</name>
    <dbReference type="NCBI Taxonomy" id="7764"/>
    <lineage>
        <taxon>Eukaryota</taxon>
        <taxon>Metazoa</taxon>
        <taxon>Chordata</taxon>
        <taxon>Craniata</taxon>
        <taxon>Vertebrata</taxon>
        <taxon>Cyclostomata</taxon>
        <taxon>Myxini</taxon>
        <taxon>Myxiniformes</taxon>
        <taxon>Myxinidae</taxon>
        <taxon>Eptatretinae</taxon>
        <taxon>Eptatretus</taxon>
    </lineage>
</organism>
<reference evidence="11" key="1">
    <citation type="submission" date="2025-08" db="UniProtKB">
        <authorList>
            <consortium name="Ensembl"/>
        </authorList>
    </citation>
    <scope>IDENTIFICATION</scope>
</reference>
<keyword evidence="4" id="KW-0109">Calcium transport</keyword>
<evidence type="ECO:0000256" key="2">
    <source>
        <dbReference type="ARBA" id="ARBA00005364"/>
    </source>
</evidence>
<dbReference type="GO" id="GO:0006874">
    <property type="term" value="P:intracellular calcium ion homeostasis"/>
    <property type="evidence" value="ECO:0007669"/>
    <property type="project" value="TreeGrafter"/>
</dbReference>
<evidence type="ECO:0000256" key="1">
    <source>
        <dbReference type="ARBA" id="ARBA00004141"/>
    </source>
</evidence>
<dbReference type="GeneTree" id="ENSGT01030000234532"/>
<protein>
    <recommendedName>
        <fullName evidence="10">Sodium/calcium exchanger membrane region domain-containing protein</fullName>
    </recommendedName>
</protein>
<comment type="similarity">
    <text evidence="2">Belongs to the Ca(2+):cation antiporter (CaCA) (TC 2.A.19) family. SLC24A subfamily.</text>
</comment>
<dbReference type="OMA" id="TEPLWKR"/>
<keyword evidence="9" id="KW-0732">Signal</keyword>
<accession>A0A8C4WQ16</accession>
<evidence type="ECO:0000313" key="11">
    <source>
        <dbReference type="Ensembl" id="ENSEBUP00000008190.1"/>
    </source>
</evidence>
<dbReference type="PANTHER" id="PTHR10846:SF61">
    <property type="entry name" value="SODIUM_POTASSIUM_CALCIUM EXCHANGER 5"/>
    <property type="match status" value="1"/>
</dbReference>
<sequence>MVIAAPFLSLYLLLGITLTCEHYLLPSLVCLSHRLGTSDHVAGATFLAAGSSAPELVTSFLGVFVTHGDVGVNTIVGSAVYNILGICALCCLLSRTVRDVCQLK</sequence>
<reference evidence="11" key="2">
    <citation type="submission" date="2025-09" db="UniProtKB">
        <authorList>
            <consortium name="Ensembl"/>
        </authorList>
    </citation>
    <scope>IDENTIFICATION</scope>
</reference>
<keyword evidence="6" id="KW-1133">Transmembrane helix</keyword>
<evidence type="ECO:0000256" key="5">
    <source>
        <dbReference type="ARBA" id="ARBA00022692"/>
    </source>
</evidence>
<dbReference type="Ensembl" id="ENSEBUT00000008685.1">
    <property type="protein sequence ID" value="ENSEBUP00000008190.1"/>
    <property type="gene ID" value="ENSEBUG00000005312.1"/>
</dbReference>
<dbReference type="Gene3D" id="1.20.1420.30">
    <property type="entry name" value="NCX, central ion-binding region"/>
    <property type="match status" value="1"/>
</dbReference>
<keyword evidence="4" id="KW-0813">Transport</keyword>
<feature type="chain" id="PRO_5034026679" description="Sodium/calcium exchanger membrane region domain-containing protein" evidence="9">
    <location>
        <begin position="20"/>
        <end position="104"/>
    </location>
</feature>
<feature type="domain" description="Sodium/calcium exchanger membrane region" evidence="10">
    <location>
        <begin position="8"/>
        <end position="95"/>
    </location>
</feature>
<dbReference type="GO" id="GO:0005262">
    <property type="term" value="F:calcium channel activity"/>
    <property type="evidence" value="ECO:0007669"/>
    <property type="project" value="TreeGrafter"/>
</dbReference>
<proteinExistence type="inferred from homology"/>
<dbReference type="Proteomes" id="UP000694388">
    <property type="component" value="Unplaced"/>
</dbReference>
<dbReference type="InterPro" id="IPR004837">
    <property type="entry name" value="NaCa_Exmemb"/>
</dbReference>
<evidence type="ECO:0000256" key="4">
    <source>
        <dbReference type="ARBA" id="ARBA00022568"/>
    </source>
</evidence>
<evidence type="ECO:0000256" key="8">
    <source>
        <dbReference type="ARBA" id="ARBA00033627"/>
    </source>
</evidence>
<dbReference type="PANTHER" id="PTHR10846">
    <property type="entry name" value="SODIUM/POTASSIUM/CALCIUM EXCHANGER"/>
    <property type="match status" value="1"/>
</dbReference>
<feature type="signal peptide" evidence="9">
    <location>
        <begin position="1"/>
        <end position="19"/>
    </location>
</feature>
<keyword evidence="3" id="KW-0050">Antiport</keyword>
<keyword evidence="5" id="KW-0812">Transmembrane</keyword>
<comment type="subcellular location">
    <subcellularLocation>
        <location evidence="1">Membrane</location>
        <topology evidence="1">Multi-pass membrane protein</topology>
    </subcellularLocation>
</comment>
<evidence type="ECO:0000256" key="9">
    <source>
        <dbReference type="SAM" id="SignalP"/>
    </source>
</evidence>
<evidence type="ECO:0000313" key="12">
    <source>
        <dbReference type="Proteomes" id="UP000694388"/>
    </source>
</evidence>
<evidence type="ECO:0000256" key="3">
    <source>
        <dbReference type="ARBA" id="ARBA00022449"/>
    </source>
</evidence>
<name>A0A8C4WQ16_EPTBU</name>
<evidence type="ECO:0000259" key="10">
    <source>
        <dbReference type="Pfam" id="PF01699"/>
    </source>
</evidence>
<dbReference type="AlphaFoldDB" id="A0A8C4WQ16"/>
<keyword evidence="4" id="KW-0106">Calcium</keyword>
<dbReference type="InterPro" id="IPR044880">
    <property type="entry name" value="NCX_ion-bd_dom_sf"/>
</dbReference>
<dbReference type="GO" id="GO:0008273">
    <property type="term" value="F:calcium, potassium:sodium antiporter activity"/>
    <property type="evidence" value="ECO:0007669"/>
    <property type="project" value="TreeGrafter"/>
</dbReference>